<sequence>MESRRLCAPDAIRHLSRAMVIAPLPPQREAMAAPRLLLSSFGSPAPRTFAEQHHQGSGQSCRHMLGSIRPRGNAASHHGTVLPSSLPGPVGQHSLTRASKPHPLRVGTAPPVIPMPMPMSLPLRAEHAERDARPPRQLTSIAPGPKSHHPSPFVFRPPRVILLRSPSMINHQFAALYAYLLYRFAFFSLLLDPGSLRPRCLKKLKPIGLVMSRLLPLPLARAMPPSREVTPSGMGRRLAKAIFALPSLSPILSSARAPARLFPRSATPLPFPGNGPPSIPQISSDFDSFPPDTPPIQQRTAHTLVYKGKWCFCFLQKG</sequence>
<evidence type="ECO:0000313" key="5">
    <source>
        <dbReference type="Proteomes" id="UP001287286"/>
    </source>
</evidence>
<dbReference type="Proteomes" id="UP001287286">
    <property type="component" value="Unassembled WGS sequence"/>
</dbReference>
<reference evidence="3 4" key="2">
    <citation type="journal article" date="2016" name="Front. Microbiol.">
        <title>Genome and transcriptome sequences reveal the specific parasitism of the nematophagous Purpureocillium lilacinum 36-1.</title>
        <authorList>
            <person name="Xie J."/>
            <person name="Li S."/>
            <person name="Mo C."/>
            <person name="Xiao X."/>
            <person name="Peng D."/>
            <person name="Wang G."/>
            <person name="Xiao Y."/>
        </authorList>
    </citation>
    <scope>NUCLEOTIDE SEQUENCE [LARGE SCALE GENOMIC DNA]</scope>
    <source>
        <strain evidence="3 4">36-1</strain>
    </source>
</reference>
<organism evidence="3 4">
    <name type="scientific">Purpureocillium lilacinum</name>
    <name type="common">Paecilomyces lilacinus</name>
    <dbReference type="NCBI Taxonomy" id="33203"/>
    <lineage>
        <taxon>Eukaryota</taxon>
        <taxon>Fungi</taxon>
        <taxon>Dikarya</taxon>
        <taxon>Ascomycota</taxon>
        <taxon>Pezizomycotina</taxon>
        <taxon>Sordariomycetes</taxon>
        <taxon>Hypocreomycetidae</taxon>
        <taxon>Hypocreales</taxon>
        <taxon>Ophiocordycipitaceae</taxon>
        <taxon>Purpureocillium</taxon>
    </lineage>
</organism>
<reference evidence="2 5" key="4">
    <citation type="journal article" date="2024" name="Microbiol. Resour. Announc.">
        <title>Genome annotations for the ascomycete fungi Trichoderma harzianum, Trichoderma aggressivum, and Purpureocillium lilacinum.</title>
        <authorList>
            <person name="Beijen E.P.W."/>
            <person name="Ohm R.A."/>
        </authorList>
    </citation>
    <scope>NUCLEOTIDE SEQUENCE [LARGE SCALE GENOMIC DNA]</scope>
    <source>
        <strain evidence="2 5">CBS 150709</strain>
    </source>
</reference>
<feature type="region of interest" description="Disordered" evidence="1">
    <location>
        <begin position="69"/>
        <end position="105"/>
    </location>
</feature>
<dbReference type="EMBL" id="LCWV01000008">
    <property type="protein sequence ID" value="PWI71224.1"/>
    <property type="molecule type" value="Genomic_DNA"/>
</dbReference>
<evidence type="ECO:0000313" key="3">
    <source>
        <dbReference type="EMBL" id="PWI71224.1"/>
    </source>
</evidence>
<proteinExistence type="predicted"/>
<keyword evidence="5" id="KW-1185">Reference proteome</keyword>
<comment type="caution">
    <text evidence="3">The sequence shown here is derived from an EMBL/GenBank/DDBJ whole genome shotgun (WGS) entry which is preliminary data.</text>
</comment>
<gene>
    <name evidence="3" type="ORF">PCL_12592</name>
    <name evidence="2" type="ORF">Purlil1_8733</name>
</gene>
<dbReference type="Proteomes" id="UP000245956">
    <property type="component" value="Unassembled WGS sequence"/>
</dbReference>
<reference evidence="2" key="3">
    <citation type="submission" date="2023-11" db="EMBL/GenBank/DDBJ databases">
        <authorList>
            <person name="Beijen E."/>
            <person name="Ohm R.A."/>
        </authorList>
    </citation>
    <scope>NUCLEOTIDE SEQUENCE</scope>
    <source>
        <strain evidence="2">CBS 150709</strain>
    </source>
</reference>
<protein>
    <submittedName>
        <fullName evidence="3">Uncharacterized protein</fullName>
    </submittedName>
</protein>
<name>A0A2U3E9P3_PURLI</name>
<evidence type="ECO:0000256" key="1">
    <source>
        <dbReference type="SAM" id="MobiDB-lite"/>
    </source>
</evidence>
<reference evidence="3" key="1">
    <citation type="submission" date="2015-05" db="EMBL/GenBank/DDBJ databases">
        <authorList>
            <person name="Wang D.B."/>
            <person name="Wang M."/>
        </authorList>
    </citation>
    <scope>NUCLEOTIDE SEQUENCE</scope>
    <source>
        <strain evidence="3">36-1</strain>
    </source>
</reference>
<accession>A0A2U3E9P3</accession>
<evidence type="ECO:0000313" key="4">
    <source>
        <dbReference type="Proteomes" id="UP000245956"/>
    </source>
</evidence>
<evidence type="ECO:0000313" key="2">
    <source>
        <dbReference type="EMBL" id="KAK4086999.1"/>
    </source>
</evidence>
<dbReference type="EMBL" id="JAWRVI010000036">
    <property type="protein sequence ID" value="KAK4086999.1"/>
    <property type="molecule type" value="Genomic_DNA"/>
</dbReference>
<dbReference type="AlphaFoldDB" id="A0A2U3E9P3"/>